<comment type="similarity">
    <text evidence="3">Belongs to the krueppel C2H2-type zinc-finger protein family.</text>
</comment>
<feature type="domain" description="C2H2-type" evidence="20">
    <location>
        <begin position="1163"/>
        <end position="1190"/>
    </location>
</feature>
<feature type="compositionally biased region" description="Low complexity" evidence="19">
    <location>
        <begin position="1529"/>
        <end position="1540"/>
    </location>
</feature>
<keyword evidence="6" id="KW-0479">Metal-binding</keyword>
<evidence type="ECO:0000256" key="13">
    <source>
        <dbReference type="ARBA" id="ARBA00023242"/>
    </source>
</evidence>
<evidence type="ECO:0000313" key="22">
    <source>
        <dbReference type="Proteomes" id="UP000308365"/>
    </source>
</evidence>
<dbReference type="FunFam" id="3.30.160.60:FF:000953">
    <property type="entry name" value="Zinc finger protein 691"/>
    <property type="match status" value="1"/>
</dbReference>
<organism evidence="21 22">
    <name type="scientific">Monodon monoceros</name>
    <name type="common">Narwhal</name>
    <name type="synonym">Ceratodon monodon</name>
    <dbReference type="NCBI Taxonomy" id="40151"/>
    <lineage>
        <taxon>Eukaryota</taxon>
        <taxon>Metazoa</taxon>
        <taxon>Chordata</taxon>
        <taxon>Craniata</taxon>
        <taxon>Vertebrata</taxon>
        <taxon>Euteleostomi</taxon>
        <taxon>Mammalia</taxon>
        <taxon>Eutheria</taxon>
        <taxon>Laurasiatheria</taxon>
        <taxon>Artiodactyla</taxon>
        <taxon>Whippomorpha</taxon>
        <taxon>Cetacea</taxon>
        <taxon>Odontoceti</taxon>
        <taxon>Monodontidae</taxon>
        <taxon>Monodon</taxon>
    </lineage>
</organism>
<feature type="domain" description="C2H2-type" evidence="20">
    <location>
        <begin position="563"/>
        <end position="590"/>
    </location>
</feature>
<dbReference type="FunFam" id="3.30.160.60:FF:001784">
    <property type="entry name" value="Zinc finger protein 768"/>
    <property type="match status" value="1"/>
</dbReference>
<evidence type="ECO:0000313" key="21">
    <source>
        <dbReference type="EMBL" id="TKC50545.1"/>
    </source>
</evidence>
<dbReference type="GO" id="GO:0005694">
    <property type="term" value="C:chromosome"/>
    <property type="evidence" value="ECO:0007669"/>
    <property type="project" value="UniProtKB-SubCell"/>
</dbReference>
<feature type="domain" description="C2H2-type" evidence="20">
    <location>
        <begin position="1886"/>
        <end position="1913"/>
    </location>
</feature>
<evidence type="ECO:0000256" key="15">
    <source>
        <dbReference type="ARBA" id="ARBA00063122"/>
    </source>
</evidence>
<feature type="domain" description="C2H2-type" evidence="20">
    <location>
        <begin position="1718"/>
        <end position="1745"/>
    </location>
</feature>
<dbReference type="EMBL" id="RWIC01000079">
    <property type="protein sequence ID" value="TKC50545.1"/>
    <property type="molecule type" value="Genomic_DNA"/>
</dbReference>
<dbReference type="PROSITE" id="PS00028">
    <property type="entry name" value="ZINC_FINGER_C2H2_1"/>
    <property type="match status" value="27"/>
</dbReference>
<dbReference type="FunFam" id="3.30.160.60:FF:000180">
    <property type="entry name" value="Zinc finger protein 689"/>
    <property type="match status" value="7"/>
</dbReference>
<feature type="region of interest" description="Disordered" evidence="19">
    <location>
        <begin position="978"/>
        <end position="1020"/>
    </location>
</feature>
<evidence type="ECO:0000256" key="1">
    <source>
        <dbReference type="ARBA" id="ARBA00004123"/>
    </source>
</evidence>
<comment type="function">
    <text evidence="14">Binds to mammalian-wide interspersed repeat (MIRs) sequences in euchromatin and promoter regions of genes at the consensus sequence 5'-GCTGTGTG-[N20]-CCTCTCTG-3', consisting of two anchor regions connected by a linker region; the linker region probably does not contribute to the binding specificity. Required for cell homeostasis. May be involved in transcriptional regulation.</text>
</comment>
<feature type="domain" description="C2H2-type" evidence="20">
    <location>
        <begin position="1830"/>
        <end position="1857"/>
    </location>
</feature>
<feature type="compositionally biased region" description="Basic residues" evidence="19">
    <location>
        <begin position="321"/>
        <end position="330"/>
    </location>
</feature>
<evidence type="ECO:0000256" key="9">
    <source>
        <dbReference type="ARBA" id="ARBA00022833"/>
    </source>
</evidence>
<gene>
    <name evidence="21" type="ORF">EI555_019179</name>
</gene>
<evidence type="ECO:0000256" key="12">
    <source>
        <dbReference type="ARBA" id="ARBA00023163"/>
    </source>
</evidence>
<feature type="region of interest" description="Disordered" evidence="19">
    <location>
        <begin position="307"/>
        <end position="363"/>
    </location>
</feature>
<feature type="domain" description="C2H2-type" evidence="20">
    <location>
        <begin position="675"/>
        <end position="694"/>
    </location>
</feature>
<feature type="domain" description="C2H2-type" evidence="20">
    <location>
        <begin position="619"/>
        <end position="646"/>
    </location>
</feature>
<name>A0A4U1FKQ6_MONMO</name>
<feature type="domain" description="C2H2-type" evidence="20">
    <location>
        <begin position="1858"/>
        <end position="1885"/>
    </location>
</feature>
<feature type="domain" description="C2H2-type" evidence="20">
    <location>
        <begin position="1746"/>
        <end position="1773"/>
    </location>
</feature>
<feature type="domain" description="C2H2-type" evidence="20">
    <location>
        <begin position="1690"/>
        <end position="1717"/>
    </location>
</feature>
<feature type="region of interest" description="Disordered" evidence="19">
    <location>
        <begin position="1639"/>
        <end position="1659"/>
    </location>
</feature>
<feature type="domain" description="C2H2-type" evidence="20">
    <location>
        <begin position="1774"/>
        <end position="1801"/>
    </location>
</feature>
<feature type="compositionally biased region" description="Polar residues" evidence="19">
    <location>
        <begin position="1556"/>
        <end position="1567"/>
    </location>
</feature>
<evidence type="ECO:0000256" key="11">
    <source>
        <dbReference type="ARBA" id="ARBA00023125"/>
    </source>
</evidence>
<dbReference type="PROSITE" id="PS50157">
    <property type="entry name" value="ZINC_FINGER_C2H2_2"/>
    <property type="match status" value="28"/>
</dbReference>
<comment type="caution">
    <text evidence="21">The sequence shown here is derived from an EMBL/GenBank/DDBJ whole genome shotgun (WGS) entry which is preliminary data.</text>
</comment>
<dbReference type="FunFam" id="3.30.160.60:FF:000336">
    <property type="entry name" value="zinc finger protein 768"/>
    <property type="match status" value="1"/>
</dbReference>
<evidence type="ECO:0000256" key="18">
    <source>
        <dbReference type="PROSITE-ProRule" id="PRU00042"/>
    </source>
</evidence>
<feature type="non-terminal residue" evidence="21">
    <location>
        <position position="1"/>
    </location>
</feature>
<comment type="subcellular location">
    <subcellularLocation>
        <location evidence="2">Chromosome</location>
    </subcellularLocation>
    <subcellularLocation>
        <location evidence="1">Nucleus</location>
    </subcellularLocation>
</comment>
<keyword evidence="11" id="KW-0238">DNA-binding</keyword>
<feature type="domain" description="C2H2-type" evidence="20">
    <location>
        <begin position="1275"/>
        <end position="1302"/>
    </location>
</feature>
<protein>
    <recommendedName>
        <fullName evidence="16">Zinc finger protein 689</fullName>
    </recommendedName>
    <alternativeName>
        <fullName evidence="17">Zinc finger protein 768</fullName>
    </alternativeName>
</protein>
<evidence type="ECO:0000256" key="6">
    <source>
        <dbReference type="ARBA" id="ARBA00022723"/>
    </source>
</evidence>
<feature type="compositionally biased region" description="Basic and acidic residues" evidence="19">
    <location>
        <begin position="331"/>
        <end position="345"/>
    </location>
</feature>
<feature type="compositionally biased region" description="Basic residues" evidence="19">
    <location>
        <begin position="1352"/>
        <end position="1363"/>
    </location>
</feature>
<dbReference type="FunFam" id="3.30.160.60:FF:000188">
    <property type="entry name" value="Zinc finger protein 787"/>
    <property type="match status" value="1"/>
</dbReference>
<feature type="domain" description="C2H2-type" evidence="20">
    <location>
        <begin position="1662"/>
        <end position="1689"/>
    </location>
</feature>
<feature type="region of interest" description="Disordered" evidence="19">
    <location>
        <begin position="1398"/>
        <end position="1567"/>
    </location>
</feature>
<feature type="domain" description="C2H2-type" evidence="20">
    <location>
        <begin position="479"/>
        <end position="506"/>
    </location>
</feature>
<evidence type="ECO:0000256" key="17">
    <source>
        <dbReference type="ARBA" id="ARBA00069136"/>
    </source>
</evidence>
<dbReference type="PANTHER" id="PTHR16515:SF58">
    <property type="entry name" value="ZINC FINGER PROTEIN 22"/>
    <property type="match status" value="1"/>
</dbReference>
<dbReference type="FunFam" id="3.30.160.60:FF:001051">
    <property type="entry name" value="zinc finger protein 768"/>
    <property type="match status" value="1"/>
</dbReference>
<proteinExistence type="inferred from homology"/>
<evidence type="ECO:0000256" key="2">
    <source>
        <dbReference type="ARBA" id="ARBA00004286"/>
    </source>
</evidence>
<dbReference type="GO" id="GO:0005634">
    <property type="term" value="C:nucleus"/>
    <property type="evidence" value="ECO:0007669"/>
    <property type="project" value="UniProtKB-SubCell"/>
</dbReference>
<feature type="domain" description="C2H2-type" evidence="20">
    <location>
        <begin position="1191"/>
        <end position="1218"/>
    </location>
</feature>
<dbReference type="FunFam" id="3.30.160.60:FF:000495">
    <property type="entry name" value="zinc finger protein 668"/>
    <property type="match status" value="1"/>
</dbReference>
<dbReference type="FunFam" id="3.30.160.60:FF:000710">
    <property type="entry name" value="Zinc finger protein 768"/>
    <property type="match status" value="2"/>
</dbReference>
<feature type="domain" description="C2H2-type" evidence="20">
    <location>
        <begin position="591"/>
        <end position="618"/>
    </location>
</feature>
<keyword evidence="4" id="KW-0158">Chromosome</keyword>
<dbReference type="InterPro" id="IPR000684">
    <property type="entry name" value="RNA_pol_II_repeat_euk"/>
</dbReference>
<dbReference type="Proteomes" id="UP000308365">
    <property type="component" value="Unassembled WGS sequence"/>
</dbReference>
<dbReference type="GO" id="GO:0006366">
    <property type="term" value="P:transcription by RNA polymerase II"/>
    <property type="evidence" value="ECO:0007669"/>
    <property type="project" value="InterPro"/>
</dbReference>
<feature type="domain" description="C2H2-type" evidence="20">
    <location>
        <begin position="1247"/>
        <end position="1274"/>
    </location>
</feature>
<evidence type="ECO:0000256" key="10">
    <source>
        <dbReference type="ARBA" id="ARBA00023015"/>
    </source>
</evidence>
<keyword evidence="10" id="KW-0805">Transcription regulation</keyword>
<evidence type="ECO:0000256" key="3">
    <source>
        <dbReference type="ARBA" id="ARBA00006991"/>
    </source>
</evidence>
<accession>A0A4U1FKQ6</accession>
<dbReference type="PANTHER" id="PTHR16515">
    <property type="entry name" value="PR DOMAIN ZINC FINGER PROTEIN"/>
    <property type="match status" value="1"/>
</dbReference>
<feature type="domain" description="C2H2-type" evidence="20">
    <location>
        <begin position="1219"/>
        <end position="1246"/>
    </location>
</feature>
<sequence length="1941" mass="215513">PTAWIRAEEAVSCVTLPRGGVFLLGEVVKSEAQKALYRKNDSLRPNQDTGSLPSAGHHPITVRGREKGVKLSSAMTLQGEEFRAPAPPSGFAGPKPALISWMEGRKEAWSSEAKDPEEGPRGPGSGIANMGSCIGQERIHSAERPFPCTESGEIFKRKYALKANQWIHQTNRERQRLGCASKKRRTITDPRLPGSHPTSRVQLSALTLPLASFKQAAFGNTQSEYSILGHRPMTAWNRGEKGVKPNRSAITLEGKEARSARIRLGLPNPGARQRPAAKAGTAVAPAWCAGPKPALISWLERNTDDWEPAALDPQECPRRVTVQRKTRTRKKNEEKEVFPPKEAPRKGKRGRRPSKPRLIPRQTSGGPICPDCGCTFPDHPALQSHKCAQNLKKPYPCPDCGRRFSYPSLLVSHRRAHSGECPYVCDQCGKRFSQRKNLSQHQVIHTGEKPYHCPDCGRCFRRSRSLANHRTTHTGEKPHQCPSCGRRFAYPSLLAIHQRTHTGEKPYTCLECSRRFRQRTALVIHQRIHTGEKPYPCPDCERRFSSSSRLVSHRRVHSGERPYACEHCEARFSQRSTLLQHQLLHTGEKPYPCPDCGRAFRRSGSLAIHRSTHTEEKLHACDDCGRRFAYPSLLASHRRVHSGERPYACDLCSKRFAQWSHLAQHQLLHTGEKPFPCLECGRCFRQRWSLAVHKCSPGVQNCSPRSAIGRPALSNQRTLSLYGYAVESNLPSDLPLGMEGQIRKARDVEAGEGTILAKGRTVGLQDVFQGRAETGFGQVSASSRRSQRPACGSRCREAQKETIEFKVPSSTNAEIVGGFQIPPTETSAIPNPKQPTLLLRFPSAEFGGQDWAGPRAREPFLWTTRAEARRGEQAAAALGWRPHGAAPGPAPGFPGPKPALISWMEQESEAWSPAAQDPEEGESLGGALRGRINSVPIRGYWGLEDKATWRHRGDVIWARWRGSEVRGAALPPSLRKASSMFSLPRGPSRGRPWSPGLTTAPRPSGRATERSGSRRLRGPRRVGVALARRRGFRGTKPALISWVEEEAELWGPDARDPETGECLREADTAEAQRQLWVQKVLVSKRLLCPHVGCSRDKEEEGQREGTEALGKILSVDAQPPGLTALKPFSAGFSYGWEQPSKVPRRGRPPLCAHPPVPRADQRHGCYICGKSFAWRSTLVEHLYTHTGEKPFSCPDCGKGFSQASSLSKHRAIHRGERPHRCPDCGRAFTQRSALTTHLRVHTGEKPYSCADCGRCFSQSSALYQHQRVHSGETPFPCPDCGRAFAHASDLRRHVRTHTGEKPYPCPDCGRCFRQSSEMAAHRRTHSGERPYACPQCGRRFGQKSAMAKHQWVHRPGAGRRRGRGASGLPVPLASGRGDLDPPVGFQHYPEIFQECGRGGTGLRTLQPIRKVPRVPWRPLTPSSRCSGRRRDGESTRCTDQSSPGFGLQSPEFEPQSPRFEPESPGFESRSPGFVPPSPEFAPRSPESDSQSPEFEPQSPRYEPQSPGYEPKSPGYEPRSPGYEPRSPGYESQSSRYESQSPGYETQNPGFEPQNPEFKTQSPEFEAQSSKFQEGAEILLNPEEKNPLSIPLGVHPLDSFTQGFGEQPTGGLPLGPPFEMPTGALLATPQFEMLQNPLGLTGTLRGPGRRGGRARGGQGPRPNICGICGKSFGRGSTLIQHQRIHTGEKPYKCEVCSKAFSQSSDLIKHQRTHTGERPYKCPRCGKAFADSSYLLRHQRTHSGQKPYKCPHCGKAFGDSSYLLRHQRTHSHERPYSCPECGKCYSQNSSLRSHQRVHTGQRPFSCGICGKSFSQRSALIPHARSHAREKPFKCPECGKRFGQSSVLAIHARTHLPGRTYSCPDCGKTFNRSSTLIQHQRSHTGERPYRCAVCGKGFCRSSTLLQHHRVHSGERPYKCDDCGKAFSQSSDLIRHQRTHAAGRR</sequence>
<dbReference type="FunFam" id="3.30.160.60:FF:000666">
    <property type="entry name" value="RB-associated KRAB zinc finger protein-like"/>
    <property type="match status" value="1"/>
</dbReference>
<evidence type="ECO:0000256" key="8">
    <source>
        <dbReference type="ARBA" id="ARBA00022771"/>
    </source>
</evidence>
<feature type="domain" description="C2H2-type" evidence="20">
    <location>
        <begin position="1331"/>
        <end position="1353"/>
    </location>
</feature>
<feature type="compositionally biased region" description="Basic residues" evidence="19">
    <location>
        <begin position="346"/>
        <end position="355"/>
    </location>
</feature>
<feature type="compositionally biased region" description="Polar residues" evidence="19">
    <location>
        <begin position="43"/>
        <end position="52"/>
    </location>
</feature>
<dbReference type="FunFam" id="3.30.160.60:FF:000972">
    <property type="entry name" value="Zinc finger protein 768"/>
    <property type="match status" value="1"/>
</dbReference>
<dbReference type="Gene3D" id="3.30.160.60">
    <property type="entry name" value="Classic Zinc Finger"/>
    <property type="match status" value="28"/>
</dbReference>
<evidence type="ECO:0000259" key="20">
    <source>
        <dbReference type="PROSITE" id="PS50157"/>
    </source>
</evidence>
<dbReference type="GO" id="GO:0003677">
    <property type="term" value="F:DNA binding"/>
    <property type="evidence" value="ECO:0007669"/>
    <property type="project" value="UniProtKB-KW"/>
</dbReference>
<feature type="compositionally biased region" description="Low complexity" evidence="19">
    <location>
        <begin position="982"/>
        <end position="997"/>
    </location>
</feature>
<dbReference type="InterPro" id="IPR050331">
    <property type="entry name" value="Zinc_finger"/>
</dbReference>
<evidence type="ECO:0000256" key="5">
    <source>
        <dbReference type="ARBA" id="ARBA00022553"/>
    </source>
</evidence>
<feature type="domain" description="C2H2-type" evidence="20">
    <location>
        <begin position="647"/>
        <end position="674"/>
    </location>
</feature>
<comment type="subunit">
    <text evidence="15">Interacts (via zinc-finger domains) with TP53 (via N-terminus); interaction might be facilitated by TP53 oligomerization state. Interacts with ELP3.</text>
</comment>
<dbReference type="FunFam" id="3.30.160.60:FF:000628">
    <property type="entry name" value="zinc finger protein 768"/>
    <property type="match status" value="1"/>
</dbReference>
<dbReference type="GO" id="GO:0009891">
    <property type="term" value="P:positive regulation of biosynthetic process"/>
    <property type="evidence" value="ECO:0007669"/>
    <property type="project" value="UniProtKB-ARBA"/>
</dbReference>
<feature type="region of interest" description="Disordered" evidence="19">
    <location>
        <begin position="104"/>
        <end position="131"/>
    </location>
</feature>
<feature type="domain" description="C2H2-type" evidence="20">
    <location>
        <begin position="507"/>
        <end position="534"/>
    </location>
</feature>
<dbReference type="FunFam" id="3.30.160.60:FF:002226">
    <property type="entry name" value="Zinc finger protein 764"/>
    <property type="match status" value="1"/>
</dbReference>
<evidence type="ECO:0000256" key="14">
    <source>
        <dbReference type="ARBA" id="ARBA00054040"/>
    </source>
</evidence>
<dbReference type="Pfam" id="PF00096">
    <property type="entry name" value="zf-C2H2"/>
    <property type="match status" value="24"/>
</dbReference>
<dbReference type="FunFam" id="3.30.160.60:FF:000295">
    <property type="entry name" value="zinc finger protein 19"/>
    <property type="match status" value="1"/>
</dbReference>
<feature type="compositionally biased region" description="Basic and acidic residues" evidence="19">
    <location>
        <begin position="104"/>
        <end position="120"/>
    </location>
</feature>
<evidence type="ECO:0000256" key="7">
    <source>
        <dbReference type="ARBA" id="ARBA00022737"/>
    </source>
</evidence>
<dbReference type="SMART" id="SM00355">
    <property type="entry name" value="ZnF_C2H2"/>
    <property type="match status" value="29"/>
</dbReference>
<dbReference type="InterPro" id="IPR036236">
    <property type="entry name" value="Znf_C2H2_sf"/>
</dbReference>
<feature type="domain" description="C2H2-type" evidence="20">
    <location>
        <begin position="395"/>
        <end position="422"/>
    </location>
</feature>
<evidence type="ECO:0000256" key="16">
    <source>
        <dbReference type="ARBA" id="ARBA00068390"/>
    </source>
</evidence>
<keyword evidence="7" id="KW-0677">Repeat</keyword>
<dbReference type="FunFam" id="3.30.160.60:FF:000557">
    <property type="entry name" value="zinc finger and SCAN domain-containing protein 29"/>
    <property type="match status" value="1"/>
</dbReference>
<keyword evidence="5" id="KW-0597">Phosphoprotein</keyword>
<feature type="domain" description="C2H2-type" evidence="20">
    <location>
        <begin position="451"/>
        <end position="478"/>
    </location>
</feature>
<feature type="domain" description="C2H2-type" evidence="20">
    <location>
        <begin position="423"/>
        <end position="450"/>
    </location>
</feature>
<dbReference type="FunFam" id="3.30.160.60:FF:000322">
    <property type="entry name" value="GDNF-inducible zinc finger protein 1"/>
    <property type="match status" value="1"/>
</dbReference>
<dbReference type="FunFam" id="3.30.160.60:FF:000185">
    <property type="entry name" value="zinc finger protein 319"/>
    <property type="match status" value="1"/>
</dbReference>
<dbReference type="FunFam" id="3.30.160.60:FF:000070">
    <property type="entry name" value="zinc finger protein 689 isoform X1"/>
    <property type="match status" value="2"/>
</dbReference>
<keyword evidence="12" id="KW-0804">Transcription</keyword>
<reference evidence="22" key="1">
    <citation type="journal article" date="2019" name="IScience">
        <title>Narwhal Genome Reveals Long-Term Low Genetic Diversity despite Current Large Abundance Size.</title>
        <authorList>
            <person name="Westbury M.V."/>
            <person name="Petersen B."/>
            <person name="Garde E."/>
            <person name="Heide-Jorgensen M.P."/>
            <person name="Lorenzen E.D."/>
        </authorList>
    </citation>
    <scope>NUCLEOTIDE SEQUENCE [LARGE SCALE GENOMIC DNA]</scope>
</reference>
<dbReference type="FunFam" id="3.30.160.60:FF:000775">
    <property type="entry name" value="Zinc finger protein 768"/>
    <property type="match status" value="1"/>
</dbReference>
<dbReference type="InterPro" id="IPR013087">
    <property type="entry name" value="Znf_C2H2_type"/>
</dbReference>
<keyword evidence="8 18" id="KW-0863">Zinc-finger</keyword>
<dbReference type="FunFam" id="3.30.160.60:FF:001119">
    <property type="entry name" value="zinc finger protein 408"/>
    <property type="match status" value="1"/>
</dbReference>
<dbReference type="GO" id="GO:0008270">
    <property type="term" value="F:zinc ion binding"/>
    <property type="evidence" value="ECO:0007669"/>
    <property type="project" value="UniProtKB-KW"/>
</dbReference>
<evidence type="ECO:0000256" key="4">
    <source>
        <dbReference type="ARBA" id="ARBA00022454"/>
    </source>
</evidence>
<keyword evidence="13" id="KW-0539">Nucleus</keyword>
<evidence type="ECO:0000256" key="19">
    <source>
        <dbReference type="SAM" id="MobiDB-lite"/>
    </source>
</evidence>
<feature type="domain" description="C2H2-type" evidence="20">
    <location>
        <begin position="1303"/>
        <end position="1330"/>
    </location>
</feature>
<feature type="region of interest" description="Disordered" evidence="19">
    <location>
        <begin position="1352"/>
        <end position="1379"/>
    </location>
</feature>
<feature type="domain" description="C2H2-type" evidence="20">
    <location>
        <begin position="1914"/>
        <end position="1941"/>
    </location>
</feature>
<keyword evidence="9" id="KW-0862">Zinc</keyword>
<feature type="domain" description="C2H2-type" evidence="20">
    <location>
        <begin position="535"/>
        <end position="562"/>
    </location>
</feature>
<dbReference type="Pfam" id="PF05001">
    <property type="entry name" value="RNA_pol_Rpb1_R"/>
    <property type="match status" value="3"/>
</dbReference>
<feature type="domain" description="C2H2-type" evidence="20">
    <location>
        <begin position="1802"/>
        <end position="1829"/>
    </location>
</feature>
<feature type="region of interest" description="Disordered" evidence="19">
    <location>
        <begin position="39"/>
        <end position="73"/>
    </location>
</feature>
<dbReference type="GO" id="GO:0000122">
    <property type="term" value="P:negative regulation of transcription by RNA polymerase II"/>
    <property type="evidence" value="ECO:0007669"/>
    <property type="project" value="UniProtKB-ARBA"/>
</dbReference>
<dbReference type="SUPFAM" id="SSF57667">
    <property type="entry name" value="beta-beta-alpha zinc fingers"/>
    <property type="match status" value="17"/>
</dbReference>